<reference evidence="1" key="1">
    <citation type="journal article" date="2020" name="Nat. Commun.">
        <title>Large-scale genome sequencing of mycorrhizal fungi provides insights into the early evolution of symbiotic traits.</title>
        <authorList>
            <person name="Miyauchi S."/>
            <person name="Kiss E."/>
            <person name="Kuo A."/>
            <person name="Drula E."/>
            <person name="Kohler A."/>
            <person name="Sanchez-Garcia M."/>
            <person name="Morin E."/>
            <person name="Andreopoulos B."/>
            <person name="Barry K.W."/>
            <person name="Bonito G."/>
            <person name="Buee M."/>
            <person name="Carver A."/>
            <person name="Chen C."/>
            <person name="Cichocki N."/>
            <person name="Clum A."/>
            <person name="Culley D."/>
            <person name="Crous P.W."/>
            <person name="Fauchery L."/>
            <person name="Girlanda M."/>
            <person name="Hayes R.D."/>
            <person name="Keri Z."/>
            <person name="LaButti K."/>
            <person name="Lipzen A."/>
            <person name="Lombard V."/>
            <person name="Magnuson J."/>
            <person name="Maillard F."/>
            <person name="Murat C."/>
            <person name="Nolan M."/>
            <person name="Ohm R.A."/>
            <person name="Pangilinan J."/>
            <person name="Pereira M.F."/>
            <person name="Perotto S."/>
            <person name="Peter M."/>
            <person name="Pfister S."/>
            <person name="Riley R."/>
            <person name="Sitrit Y."/>
            <person name="Stielow J.B."/>
            <person name="Szollosi G."/>
            <person name="Zifcakova L."/>
            <person name="Stursova M."/>
            <person name="Spatafora J.W."/>
            <person name="Tedersoo L."/>
            <person name="Vaario L.M."/>
            <person name="Yamada A."/>
            <person name="Yan M."/>
            <person name="Wang P."/>
            <person name="Xu J."/>
            <person name="Bruns T."/>
            <person name="Baldrian P."/>
            <person name="Vilgalys R."/>
            <person name="Dunand C."/>
            <person name="Henrissat B."/>
            <person name="Grigoriev I.V."/>
            <person name="Hibbett D."/>
            <person name="Nagy L.G."/>
            <person name="Martin F.M."/>
        </authorList>
    </citation>
    <scope>NUCLEOTIDE SEQUENCE</scope>
    <source>
        <strain evidence="1">UH-Tt-Lm1</strain>
    </source>
</reference>
<keyword evidence="2" id="KW-1185">Reference proteome</keyword>
<accession>A0A9P6HMM5</accession>
<dbReference type="AlphaFoldDB" id="A0A9P6HMM5"/>
<evidence type="ECO:0000313" key="2">
    <source>
        <dbReference type="Proteomes" id="UP000736335"/>
    </source>
</evidence>
<evidence type="ECO:0000313" key="1">
    <source>
        <dbReference type="EMBL" id="KAF9789595.1"/>
    </source>
</evidence>
<dbReference type="EMBL" id="WIUZ02000003">
    <property type="protein sequence ID" value="KAF9789595.1"/>
    <property type="molecule type" value="Genomic_DNA"/>
</dbReference>
<organism evidence="1 2">
    <name type="scientific">Thelephora terrestris</name>
    <dbReference type="NCBI Taxonomy" id="56493"/>
    <lineage>
        <taxon>Eukaryota</taxon>
        <taxon>Fungi</taxon>
        <taxon>Dikarya</taxon>
        <taxon>Basidiomycota</taxon>
        <taxon>Agaricomycotina</taxon>
        <taxon>Agaricomycetes</taxon>
        <taxon>Thelephorales</taxon>
        <taxon>Thelephoraceae</taxon>
        <taxon>Thelephora</taxon>
    </lineage>
</organism>
<gene>
    <name evidence="1" type="ORF">BJ322DRAFT_1043170</name>
</gene>
<reference evidence="1" key="2">
    <citation type="submission" date="2020-11" db="EMBL/GenBank/DDBJ databases">
        <authorList>
            <consortium name="DOE Joint Genome Institute"/>
            <person name="Kuo A."/>
            <person name="Miyauchi S."/>
            <person name="Kiss E."/>
            <person name="Drula E."/>
            <person name="Kohler A."/>
            <person name="Sanchez-Garcia M."/>
            <person name="Andreopoulos B."/>
            <person name="Barry K.W."/>
            <person name="Bonito G."/>
            <person name="Buee M."/>
            <person name="Carver A."/>
            <person name="Chen C."/>
            <person name="Cichocki N."/>
            <person name="Clum A."/>
            <person name="Culley D."/>
            <person name="Crous P.W."/>
            <person name="Fauchery L."/>
            <person name="Girlanda M."/>
            <person name="Hayes R."/>
            <person name="Keri Z."/>
            <person name="Labutti K."/>
            <person name="Lipzen A."/>
            <person name="Lombard V."/>
            <person name="Magnuson J."/>
            <person name="Maillard F."/>
            <person name="Morin E."/>
            <person name="Murat C."/>
            <person name="Nolan M."/>
            <person name="Ohm R."/>
            <person name="Pangilinan J."/>
            <person name="Pereira M."/>
            <person name="Perotto S."/>
            <person name="Peter M."/>
            <person name="Riley R."/>
            <person name="Sitrit Y."/>
            <person name="Stielow B."/>
            <person name="Szollosi G."/>
            <person name="Zifcakova L."/>
            <person name="Stursova M."/>
            <person name="Spatafora J.W."/>
            <person name="Tedersoo L."/>
            <person name="Vaario L.-M."/>
            <person name="Yamada A."/>
            <person name="Yan M."/>
            <person name="Wang P."/>
            <person name="Xu J."/>
            <person name="Bruns T."/>
            <person name="Baldrian P."/>
            <person name="Vilgalys R."/>
            <person name="Henrissat B."/>
            <person name="Grigoriev I.V."/>
            <person name="Hibbett D."/>
            <person name="Nagy L.G."/>
            <person name="Martin F.M."/>
        </authorList>
    </citation>
    <scope>NUCLEOTIDE SEQUENCE</scope>
    <source>
        <strain evidence="1">UH-Tt-Lm1</strain>
    </source>
</reference>
<protein>
    <submittedName>
        <fullName evidence="1">Uncharacterized protein</fullName>
    </submittedName>
</protein>
<proteinExistence type="predicted"/>
<sequence length="229" mass="25866">MKTREIDYGPFDAAVVLIEFASSDLWRNHLHPSNFATFEELLSSEEGKRTATERMFIAAIRPWQECLCAASKVHAAIGRLEELQCSNVAEFMIMWAWTVGILNVEDRDGWGSIERSTLSFYQLHGTGRVKALERHITAVSNHADLFLSLHEGPLNRLAKVQLRGSLRSLDWGAYLRISQVCQLRRLYFLFGRDSATREEAVEIEGAGKESDLLSAVTSNSIVDWACDYP</sequence>
<name>A0A9P6HMM5_9AGAM</name>
<dbReference type="Proteomes" id="UP000736335">
    <property type="component" value="Unassembled WGS sequence"/>
</dbReference>
<comment type="caution">
    <text evidence="1">The sequence shown here is derived from an EMBL/GenBank/DDBJ whole genome shotgun (WGS) entry which is preliminary data.</text>
</comment>